<dbReference type="Pfam" id="PF07690">
    <property type="entry name" value="MFS_1"/>
    <property type="match status" value="1"/>
</dbReference>
<gene>
    <name evidence="9" type="ORF">IC229_09420</name>
</gene>
<proteinExistence type="predicted"/>
<dbReference type="PROSITE" id="PS50850">
    <property type="entry name" value="MFS"/>
    <property type="match status" value="1"/>
</dbReference>
<keyword evidence="3" id="KW-1003">Cell membrane</keyword>
<accession>A0A927ATQ9</accession>
<feature type="transmembrane region" description="Helical" evidence="7">
    <location>
        <begin position="294"/>
        <end position="314"/>
    </location>
</feature>
<feature type="transmembrane region" description="Helical" evidence="7">
    <location>
        <begin position="225"/>
        <end position="250"/>
    </location>
</feature>
<dbReference type="InterPro" id="IPR011701">
    <property type="entry name" value="MFS"/>
</dbReference>
<evidence type="ECO:0000256" key="2">
    <source>
        <dbReference type="ARBA" id="ARBA00022448"/>
    </source>
</evidence>
<feature type="transmembrane region" description="Helical" evidence="7">
    <location>
        <begin position="368"/>
        <end position="391"/>
    </location>
</feature>
<reference evidence="9" key="1">
    <citation type="submission" date="2020-09" db="EMBL/GenBank/DDBJ databases">
        <authorList>
            <person name="Kim M.K."/>
        </authorList>
    </citation>
    <scope>NUCLEOTIDE SEQUENCE</scope>
    <source>
        <strain evidence="9">BT702</strain>
    </source>
</reference>
<keyword evidence="6 7" id="KW-0472">Membrane</keyword>
<dbReference type="AlphaFoldDB" id="A0A927ATQ9"/>
<evidence type="ECO:0000259" key="8">
    <source>
        <dbReference type="PROSITE" id="PS50850"/>
    </source>
</evidence>
<evidence type="ECO:0000256" key="5">
    <source>
        <dbReference type="ARBA" id="ARBA00022989"/>
    </source>
</evidence>
<feature type="transmembrane region" description="Helical" evidence="7">
    <location>
        <begin position="55"/>
        <end position="74"/>
    </location>
</feature>
<dbReference type="InterPro" id="IPR020846">
    <property type="entry name" value="MFS_dom"/>
</dbReference>
<dbReference type="RefSeq" id="WP_190886716.1">
    <property type="nucleotide sequence ID" value="NZ_JACWZY010000006.1"/>
</dbReference>
<evidence type="ECO:0000256" key="1">
    <source>
        <dbReference type="ARBA" id="ARBA00004651"/>
    </source>
</evidence>
<dbReference type="SUPFAM" id="SSF103473">
    <property type="entry name" value="MFS general substrate transporter"/>
    <property type="match status" value="1"/>
</dbReference>
<dbReference type="GO" id="GO:0005886">
    <property type="term" value="C:plasma membrane"/>
    <property type="evidence" value="ECO:0007669"/>
    <property type="project" value="UniProtKB-SubCell"/>
</dbReference>
<organism evidence="9 10">
    <name type="scientific">Spirosoma profusum</name>
    <dbReference type="NCBI Taxonomy" id="2771354"/>
    <lineage>
        <taxon>Bacteria</taxon>
        <taxon>Pseudomonadati</taxon>
        <taxon>Bacteroidota</taxon>
        <taxon>Cytophagia</taxon>
        <taxon>Cytophagales</taxon>
        <taxon>Cytophagaceae</taxon>
        <taxon>Spirosoma</taxon>
    </lineage>
</organism>
<keyword evidence="2" id="KW-0813">Transport</keyword>
<evidence type="ECO:0000256" key="4">
    <source>
        <dbReference type="ARBA" id="ARBA00022692"/>
    </source>
</evidence>
<dbReference type="InterPro" id="IPR050171">
    <property type="entry name" value="MFS_Transporters"/>
</dbReference>
<dbReference type="Gene3D" id="1.20.1250.20">
    <property type="entry name" value="MFS general substrate transporter like domains"/>
    <property type="match status" value="1"/>
</dbReference>
<feature type="transmembrane region" description="Helical" evidence="7">
    <location>
        <begin position="106"/>
        <end position="123"/>
    </location>
</feature>
<feature type="transmembrane region" description="Helical" evidence="7">
    <location>
        <begin position="81"/>
        <end position="100"/>
    </location>
</feature>
<comment type="caution">
    <text evidence="9">The sequence shown here is derived from an EMBL/GenBank/DDBJ whole genome shotgun (WGS) entry which is preliminary data.</text>
</comment>
<sequence>MIQRTLHLYRRAYQGLSPSVWLLAGVMLINRCGTMVLPYMSLYLTQHLHYSVTDAGIVMAVYGSGAFVGTFIGGRLTDRYGFYYVQLLSLLFSGAALLTLQFITNFYLLCASVFLFTLLGDAFRPANQAAIAHYSEPETRTRAFSFNRLAINLGWAVGGGLGGWLASINYGLLFWTDGLTCLLAGIVLWVFLPVPVEVTNRTNTRVSTTSEPEISEMLSPYRDRIFIGFVLCNTLFLMAFFQFFTIVPLFFKQIIHLTERTIGLLMALNGVLIVTIEMALVYELEQRQVAKIPLIVRGALLTSFSFLILALPGWLTRFGVTFGNDLILTTFIPLGYVLFATFSEMLVMPFLQSLTVERSNQKTRGQYLALYSMSGALAQTTAPAFGSLMVAQVGFSAHWLAIAGISLLSAFGFWQFGKRFQNVIPLLKSERVNE</sequence>
<feature type="transmembrane region" description="Helical" evidence="7">
    <location>
        <begin position="397"/>
        <end position="416"/>
    </location>
</feature>
<evidence type="ECO:0000256" key="3">
    <source>
        <dbReference type="ARBA" id="ARBA00022475"/>
    </source>
</evidence>
<feature type="transmembrane region" description="Helical" evidence="7">
    <location>
        <begin position="20"/>
        <end position="43"/>
    </location>
</feature>
<dbReference type="GO" id="GO:0022857">
    <property type="term" value="F:transmembrane transporter activity"/>
    <property type="evidence" value="ECO:0007669"/>
    <property type="project" value="InterPro"/>
</dbReference>
<evidence type="ECO:0000256" key="6">
    <source>
        <dbReference type="ARBA" id="ARBA00023136"/>
    </source>
</evidence>
<keyword evidence="4 7" id="KW-0812">Transmembrane</keyword>
<keyword evidence="10" id="KW-1185">Reference proteome</keyword>
<dbReference type="PANTHER" id="PTHR23517:SF2">
    <property type="entry name" value="MULTIDRUG RESISTANCE PROTEIN MDTH"/>
    <property type="match status" value="1"/>
</dbReference>
<comment type="subcellular location">
    <subcellularLocation>
        <location evidence="1">Cell membrane</location>
        <topology evidence="1">Multi-pass membrane protein</topology>
    </subcellularLocation>
</comment>
<keyword evidence="5 7" id="KW-1133">Transmembrane helix</keyword>
<evidence type="ECO:0000256" key="7">
    <source>
        <dbReference type="SAM" id="Phobius"/>
    </source>
</evidence>
<evidence type="ECO:0000313" key="10">
    <source>
        <dbReference type="Proteomes" id="UP000598820"/>
    </source>
</evidence>
<name>A0A927ATQ9_9BACT</name>
<feature type="transmembrane region" description="Helical" evidence="7">
    <location>
        <begin position="262"/>
        <end position="282"/>
    </location>
</feature>
<feature type="domain" description="Major facilitator superfamily (MFS) profile" evidence="8">
    <location>
        <begin position="19"/>
        <end position="421"/>
    </location>
</feature>
<feature type="transmembrane region" description="Helical" evidence="7">
    <location>
        <begin position="172"/>
        <end position="192"/>
    </location>
</feature>
<dbReference type="EMBL" id="JACWZY010000006">
    <property type="protein sequence ID" value="MBD2700857.1"/>
    <property type="molecule type" value="Genomic_DNA"/>
</dbReference>
<protein>
    <submittedName>
        <fullName evidence="9">MFS transporter</fullName>
    </submittedName>
</protein>
<feature type="transmembrane region" description="Helical" evidence="7">
    <location>
        <begin position="326"/>
        <end position="347"/>
    </location>
</feature>
<dbReference type="InterPro" id="IPR036259">
    <property type="entry name" value="MFS_trans_sf"/>
</dbReference>
<dbReference type="Proteomes" id="UP000598820">
    <property type="component" value="Unassembled WGS sequence"/>
</dbReference>
<feature type="transmembrane region" description="Helical" evidence="7">
    <location>
        <begin position="144"/>
        <end position="166"/>
    </location>
</feature>
<evidence type="ECO:0000313" key="9">
    <source>
        <dbReference type="EMBL" id="MBD2700857.1"/>
    </source>
</evidence>
<dbReference type="PANTHER" id="PTHR23517">
    <property type="entry name" value="RESISTANCE PROTEIN MDTM, PUTATIVE-RELATED-RELATED"/>
    <property type="match status" value="1"/>
</dbReference>